<dbReference type="EMBL" id="BAAFRS010000047">
    <property type="protein sequence ID" value="GAB1220131.1"/>
    <property type="molecule type" value="Genomic_DNA"/>
</dbReference>
<proteinExistence type="inferred from homology"/>
<keyword evidence="4" id="KW-0808">Transferase</keyword>
<name>A0ABQ0DBA3_9EUKA</name>
<evidence type="ECO:0000259" key="5">
    <source>
        <dbReference type="PROSITE" id="PS50006"/>
    </source>
</evidence>
<evidence type="ECO:0000259" key="6">
    <source>
        <dbReference type="PROSITE" id="PS50011"/>
    </source>
</evidence>
<accession>A0ABQ0DBA3</accession>
<dbReference type="PANTHER" id="PTHR24347">
    <property type="entry name" value="SERINE/THREONINE-PROTEIN KINASE"/>
    <property type="match status" value="1"/>
</dbReference>
<dbReference type="InterPro" id="IPR000719">
    <property type="entry name" value="Prot_kinase_dom"/>
</dbReference>
<feature type="domain" description="Protein kinase" evidence="6">
    <location>
        <begin position="126"/>
        <end position="387"/>
    </location>
</feature>
<feature type="binding site" evidence="3">
    <location>
        <position position="155"/>
    </location>
    <ligand>
        <name>ATP</name>
        <dbReference type="ChEBI" id="CHEBI:30616"/>
    </ligand>
</feature>
<dbReference type="InterPro" id="IPR011009">
    <property type="entry name" value="Kinase-like_dom_sf"/>
</dbReference>
<dbReference type="Gene3D" id="1.10.510.10">
    <property type="entry name" value="Transferase(Phosphotransferase) domain 1"/>
    <property type="match status" value="1"/>
</dbReference>
<keyword evidence="4" id="KW-0723">Serine/threonine-protein kinase</keyword>
<dbReference type="Pfam" id="PF00069">
    <property type="entry name" value="Pkinase"/>
    <property type="match status" value="1"/>
</dbReference>
<dbReference type="CDD" id="cd22690">
    <property type="entry name" value="FHA_RAD53-like_rpt2"/>
    <property type="match status" value="1"/>
</dbReference>
<evidence type="ECO:0000313" key="8">
    <source>
        <dbReference type="Proteomes" id="UP001628156"/>
    </source>
</evidence>
<feature type="domain" description="FHA" evidence="5">
    <location>
        <begin position="24"/>
        <end position="78"/>
    </location>
</feature>
<evidence type="ECO:0008006" key="9">
    <source>
        <dbReference type="Google" id="ProtNLM"/>
    </source>
</evidence>
<dbReference type="SMART" id="SM00240">
    <property type="entry name" value="FHA"/>
    <property type="match status" value="1"/>
</dbReference>
<dbReference type="PROSITE" id="PS00108">
    <property type="entry name" value="PROTEIN_KINASE_ST"/>
    <property type="match status" value="1"/>
</dbReference>
<gene>
    <name evidence="7" type="ORF">ENUP19_0047G0198</name>
</gene>
<comment type="caution">
    <text evidence="7">The sequence shown here is derived from an EMBL/GenBank/DDBJ whole genome shotgun (WGS) entry which is preliminary data.</text>
</comment>
<dbReference type="InterPro" id="IPR017441">
    <property type="entry name" value="Protein_kinase_ATP_BS"/>
</dbReference>
<dbReference type="SMART" id="SM00220">
    <property type="entry name" value="S_TKc"/>
    <property type="match status" value="1"/>
</dbReference>
<comment type="similarity">
    <text evidence="4">Belongs to the protein kinase superfamily.</text>
</comment>
<evidence type="ECO:0000256" key="3">
    <source>
        <dbReference type="PROSITE-ProRule" id="PRU10141"/>
    </source>
</evidence>
<dbReference type="Gene3D" id="2.60.200.20">
    <property type="match status" value="1"/>
</dbReference>
<evidence type="ECO:0000256" key="4">
    <source>
        <dbReference type="RuleBase" id="RU000304"/>
    </source>
</evidence>
<dbReference type="SUPFAM" id="SSF49879">
    <property type="entry name" value="SMAD/FHA domain"/>
    <property type="match status" value="1"/>
</dbReference>
<dbReference type="InterPro" id="IPR008984">
    <property type="entry name" value="SMAD_FHA_dom_sf"/>
</dbReference>
<keyword evidence="1 3" id="KW-0547">Nucleotide-binding</keyword>
<dbReference type="PROSITE" id="PS50006">
    <property type="entry name" value="FHA_DOMAIN"/>
    <property type="match status" value="1"/>
</dbReference>
<dbReference type="PROSITE" id="PS50011">
    <property type="entry name" value="PROTEIN_KINASE_DOM"/>
    <property type="match status" value="1"/>
</dbReference>
<sequence>MNKKWGMLCSLGRVPSLLLIENETIIGRSNKFCCLSKEKSISHKHCIITRVTTPNENLSHCFITDNSINGTFINRKYLGKGVQEEIHCFDTLTLLDPGLKEHISYVFIDNEFKQKQIEEGGPFEHYEVKGYIGEGTFGIVRRVIEKETQEEYVMKEITRTKGSAEESGRRESEVLRKTNHENIVKMKGVFKTNQYLYIIMEYVRGGELLDALKKEKRMSEAKIKTIMYQIFSALKYLHENNIIHRDLKLENVMLCGVNLKVKLADFGFGRIIDQTQAAKTHIGTTTYFAPELFKDGDYNGTKVDMWAAGIMMYFLATGKHPFEQLVTFDKLNCKWSDFMKRVISGKRDDCIEFKNCSPEFQDLVNGLLEMDQKKRLSAQQCLCHEFFTSRKLLKICTKTNEVEQRRMN</sequence>
<dbReference type="SUPFAM" id="SSF56112">
    <property type="entry name" value="Protein kinase-like (PK-like)"/>
    <property type="match status" value="1"/>
</dbReference>
<dbReference type="InterPro" id="IPR008271">
    <property type="entry name" value="Ser/Thr_kinase_AS"/>
</dbReference>
<keyword evidence="8" id="KW-1185">Reference proteome</keyword>
<keyword evidence="2 3" id="KW-0067">ATP-binding</keyword>
<protein>
    <recommendedName>
        <fullName evidence="9">Protein kinase</fullName>
    </recommendedName>
</protein>
<keyword evidence="4" id="KW-0418">Kinase</keyword>
<dbReference type="Proteomes" id="UP001628156">
    <property type="component" value="Unassembled WGS sequence"/>
</dbReference>
<evidence type="ECO:0000256" key="1">
    <source>
        <dbReference type="ARBA" id="ARBA00022741"/>
    </source>
</evidence>
<evidence type="ECO:0000313" key="7">
    <source>
        <dbReference type="EMBL" id="GAB1220131.1"/>
    </source>
</evidence>
<evidence type="ECO:0000256" key="2">
    <source>
        <dbReference type="ARBA" id="ARBA00022840"/>
    </source>
</evidence>
<dbReference type="Pfam" id="PF00498">
    <property type="entry name" value="FHA"/>
    <property type="match status" value="1"/>
</dbReference>
<organism evidence="7 8">
    <name type="scientific">Entamoeba nuttalli</name>
    <dbReference type="NCBI Taxonomy" id="412467"/>
    <lineage>
        <taxon>Eukaryota</taxon>
        <taxon>Amoebozoa</taxon>
        <taxon>Evosea</taxon>
        <taxon>Archamoebae</taxon>
        <taxon>Mastigamoebida</taxon>
        <taxon>Entamoebidae</taxon>
        <taxon>Entamoeba</taxon>
    </lineage>
</organism>
<dbReference type="InterPro" id="IPR000253">
    <property type="entry name" value="FHA_dom"/>
</dbReference>
<reference evidence="7 8" key="1">
    <citation type="journal article" date="2019" name="PLoS Negl. Trop. Dis.">
        <title>Whole genome sequencing of Entamoeba nuttalli reveals mammalian host-related molecular signatures and a novel octapeptide-repeat surface protein.</title>
        <authorList>
            <person name="Tanaka M."/>
            <person name="Makiuchi T."/>
            <person name="Komiyama T."/>
            <person name="Shiina T."/>
            <person name="Osaki K."/>
            <person name="Tachibana H."/>
        </authorList>
    </citation>
    <scope>NUCLEOTIDE SEQUENCE [LARGE SCALE GENOMIC DNA]</scope>
    <source>
        <strain evidence="7 8">P19-061405</strain>
    </source>
</reference>
<dbReference type="PROSITE" id="PS00107">
    <property type="entry name" value="PROTEIN_KINASE_ATP"/>
    <property type="match status" value="1"/>
</dbReference>